<evidence type="ECO:0000313" key="5">
    <source>
        <dbReference type="EMBL" id="CAF4012271.1"/>
    </source>
</evidence>
<dbReference type="Proteomes" id="UP000663889">
    <property type="component" value="Unassembled WGS sequence"/>
</dbReference>
<evidence type="ECO:0000313" key="6">
    <source>
        <dbReference type="Proteomes" id="UP000663889"/>
    </source>
</evidence>
<keyword evidence="1" id="KW-0732">Signal</keyword>
<dbReference type="PANTHER" id="PTHR37574:SF1">
    <property type="entry name" value="LIPASE B"/>
    <property type="match status" value="1"/>
</dbReference>
<feature type="signal peptide" evidence="1">
    <location>
        <begin position="1"/>
        <end position="25"/>
    </location>
</feature>
<protein>
    <recommendedName>
        <fullName evidence="7">Triacylglycerol lipase</fullName>
    </recommendedName>
</protein>
<dbReference type="EMBL" id="CAJOBE010006624">
    <property type="protein sequence ID" value="CAF4012271.1"/>
    <property type="molecule type" value="Genomic_DNA"/>
</dbReference>
<dbReference type="Proteomes" id="UP000663882">
    <property type="component" value="Unassembled WGS sequence"/>
</dbReference>
<proteinExistence type="predicted"/>
<evidence type="ECO:0000313" key="3">
    <source>
        <dbReference type="EMBL" id="CAF1426496.1"/>
    </source>
</evidence>
<sequence length="359" mass="41530">MLYYIENFLCFSCICTFILSTYVYATDCDPSIIYPPLNQPGPSYTVPHSNLSEYLKCYEGKNHRKRWILFIPGSTEEVEELYSWNWMRVMNKKKWSFCTLQLPEKGLGDLQIAAEYIVFAIRKIYKTATKQKEKGIRNKTRINIIGHSLGGALPRFALRFWPDIRIMVNHLIGFGPTNHGTIMADKVCDLLRCPISVTQQRINSSFICALNSYKETFPSIKYTNILSKFDEIVRPLNSSEINEKNVTNIYIQDLCPFRIFVEHLGAGIYDYCGYLLTINALNSRSLNKISSDKCCEKMLMPGINISTTEFLSKVSYSAEEHARHLLMNFGEVKQEPELRCPFRTDCILRKKRVKTIILR</sequence>
<accession>A0A815N991</accession>
<dbReference type="Proteomes" id="UP000663874">
    <property type="component" value="Unassembled WGS sequence"/>
</dbReference>
<evidence type="ECO:0000313" key="4">
    <source>
        <dbReference type="EMBL" id="CAF3949767.1"/>
    </source>
</evidence>
<dbReference type="PANTHER" id="PTHR37574">
    <property type="entry name" value="LIPASE B"/>
    <property type="match status" value="1"/>
</dbReference>
<dbReference type="OrthoDB" id="4605274at2759"/>
<reference evidence="3" key="1">
    <citation type="submission" date="2021-02" db="EMBL/GenBank/DDBJ databases">
        <authorList>
            <person name="Nowell W R."/>
        </authorList>
    </citation>
    <scope>NUCLEOTIDE SEQUENCE</scope>
</reference>
<dbReference type="InterPro" id="IPR053228">
    <property type="entry name" value="Stereospecific_Lipase"/>
</dbReference>
<dbReference type="EMBL" id="CAJOAX010005489">
    <property type="protein sequence ID" value="CAF3949767.1"/>
    <property type="molecule type" value="Genomic_DNA"/>
</dbReference>
<gene>
    <name evidence="5" type="ORF">FNK824_LOCUS26572</name>
    <name evidence="4" type="ORF">OTI717_LOCUS26316</name>
    <name evidence="2" type="ORF">RFH988_LOCUS31980</name>
    <name evidence="3" type="ORF">SEV965_LOCUS32531</name>
</gene>
<dbReference type="EMBL" id="CAJNOU010004096">
    <property type="protein sequence ID" value="CAF1426496.1"/>
    <property type="molecule type" value="Genomic_DNA"/>
</dbReference>
<dbReference type="Gene3D" id="3.40.50.1820">
    <property type="entry name" value="alpha/beta hydrolase"/>
    <property type="match status" value="1"/>
</dbReference>
<name>A0A815N991_9BILA</name>
<comment type="caution">
    <text evidence="3">The sequence shown here is derived from an EMBL/GenBank/DDBJ whole genome shotgun (WGS) entry which is preliminary data.</text>
</comment>
<evidence type="ECO:0008006" key="7">
    <source>
        <dbReference type="Google" id="ProtNLM"/>
    </source>
</evidence>
<dbReference type="AlphaFoldDB" id="A0A815N991"/>
<evidence type="ECO:0000256" key="1">
    <source>
        <dbReference type="SAM" id="SignalP"/>
    </source>
</evidence>
<dbReference type="SUPFAM" id="SSF53474">
    <property type="entry name" value="alpha/beta-Hydrolases"/>
    <property type="match status" value="1"/>
</dbReference>
<organism evidence="3 6">
    <name type="scientific">Rotaria sordida</name>
    <dbReference type="NCBI Taxonomy" id="392033"/>
    <lineage>
        <taxon>Eukaryota</taxon>
        <taxon>Metazoa</taxon>
        <taxon>Spiralia</taxon>
        <taxon>Gnathifera</taxon>
        <taxon>Rotifera</taxon>
        <taxon>Eurotatoria</taxon>
        <taxon>Bdelloidea</taxon>
        <taxon>Philodinida</taxon>
        <taxon>Philodinidae</taxon>
        <taxon>Rotaria</taxon>
    </lineage>
</organism>
<dbReference type="InterPro" id="IPR029058">
    <property type="entry name" value="AB_hydrolase_fold"/>
</dbReference>
<dbReference type="Proteomes" id="UP000663823">
    <property type="component" value="Unassembled WGS sequence"/>
</dbReference>
<feature type="chain" id="PRO_5036228341" description="Triacylglycerol lipase" evidence="1">
    <location>
        <begin position="26"/>
        <end position="359"/>
    </location>
</feature>
<dbReference type="EMBL" id="CAJNOO010003577">
    <property type="protein sequence ID" value="CAF1344818.1"/>
    <property type="molecule type" value="Genomic_DNA"/>
</dbReference>
<evidence type="ECO:0000313" key="2">
    <source>
        <dbReference type="EMBL" id="CAF1344818.1"/>
    </source>
</evidence>